<proteinExistence type="predicted"/>
<dbReference type="AlphaFoldDB" id="A0A1I6XIV3"/>
<evidence type="ECO:0000313" key="4">
    <source>
        <dbReference type="EMBL" id="SFT38240.1"/>
    </source>
</evidence>
<keyword evidence="2" id="KW-0732">Signal</keyword>
<evidence type="ECO:0000256" key="2">
    <source>
        <dbReference type="SAM" id="SignalP"/>
    </source>
</evidence>
<dbReference type="GO" id="GO:0016787">
    <property type="term" value="F:hydrolase activity"/>
    <property type="evidence" value="ECO:0007669"/>
    <property type="project" value="UniProtKB-KW"/>
</dbReference>
<keyword evidence="5" id="KW-1185">Reference proteome</keyword>
<sequence length="286" mass="32537">MSKIYLALIFTFLMSSCAFQTLHRNKDINYISPNTLENLPNKSLDVYAPKKADNLPVLVFFYGGSWKSGRKEMYHFLGNRLARRDVIVVIADYPLSPDFEIPEMQASALAAVNWTKDTIENYGGDPDRIFVSGHSAGGHLASLIAVKENELEPSENGKKLAGSILIDAAGLDMYGYLEKMSEGEGKKYLNAFTEDPAVWREYSSIYFLTEKLSPMLILEGERTYPSIRASRERFMKRIEEKGIENVRVKIFPKKKHIPMITQFLWTGSRVYTDVLGFIEEKSTDDF</sequence>
<dbReference type="EMBL" id="FPBF01000001">
    <property type="protein sequence ID" value="SFT38240.1"/>
    <property type="molecule type" value="Genomic_DNA"/>
</dbReference>
<evidence type="ECO:0000256" key="1">
    <source>
        <dbReference type="ARBA" id="ARBA00022801"/>
    </source>
</evidence>
<feature type="domain" description="BD-FAE-like" evidence="3">
    <location>
        <begin position="44"/>
        <end position="222"/>
    </location>
</feature>
<evidence type="ECO:0000313" key="5">
    <source>
        <dbReference type="Proteomes" id="UP000199673"/>
    </source>
</evidence>
<reference evidence="5" key="1">
    <citation type="submission" date="2016-10" db="EMBL/GenBank/DDBJ databases">
        <authorList>
            <person name="Varghese N."/>
            <person name="Submissions S."/>
        </authorList>
    </citation>
    <scope>NUCLEOTIDE SEQUENCE [LARGE SCALE GENOMIC DNA]</scope>
    <source>
        <strain evidence="5">DSM 23445</strain>
    </source>
</reference>
<evidence type="ECO:0000259" key="3">
    <source>
        <dbReference type="Pfam" id="PF20434"/>
    </source>
</evidence>
<dbReference type="InterPro" id="IPR029058">
    <property type="entry name" value="AB_hydrolase_fold"/>
</dbReference>
<gene>
    <name evidence="4" type="ORF">SAMN04489724_0511</name>
</gene>
<dbReference type="PANTHER" id="PTHR48081:SF33">
    <property type="entry name" value="KYNURENINE FORMAMIDASE"/>
    <property type="match status" value="1"/>
</dbReference>
<dbReference type="SUPFAM" id="SSF53474">
    <property type="entry name" value="alpha/beta-Hydrolases"/>
    <property type="match status" value="1"/>
</dbReference>
<feature type="chain" id="PRO_5011648124" evidence="2">
    <location>
        <begin position="21"/>
        <end position="286"/>
    </location>
</feature>
<feature type="signal peptide" evidence="2">
    <location>
        <begin position="1"/>
        <end position="20"/>
    </location>
</feature>
<organism evidence="4 5">
    <name type="scientific">Algoriphagus locisalis</name>
    <dbReference type="NCBI Taxonomy" id="305507"/>
    <lineage>
        <taxon>Bacteria</taxon>
        <taxon>Pseudomonadati</taxon>
        <taxon>Bacteroidota</taxon>
        <taxon>Cytophagia</taxon>
        <taxon>Cytophagales</taxon>
        <taxon>Cyclobacteriaceae</taxon>
        <taxon>Algoriphagus</taxon>
    </lineage>
</organism>
<dbReference type="STRING" id="305507.SAMN04489724_0511"/>
<dbReference type="Gene3D" id="3.40.50.1820">
    <property type="entry name" value="alpha/beta hydrolase"/>
    <property type="match status" value="1"/>
</dbReference>
<name>A0A1I6XIV3_9BACT</name>
<dbReference type="PANTHER" id="PTHR48081">
    <property type="entry name" value="AB HYDROLASE SUPERFAMILY PROTEIN C4A8.06C"/>
    <property type="match status" value="1"/>
</dbReference>
<dbReference type="PROSITE" id="PS51257">
    <property type="entry name" value="PROKAR_LIPOPROTEIN"/>
    <property type="match status" value="1"/>
</dbReference>
<accession>A0A1I6XIV3</accession>
<dbReference type="RefSeq" id="WP_091691130.1">
    <property type="nucleotide sequence ID" value="NZ_FPBF01000001.1"/>
</dbReference>
<dbReference type="Proteomes" id="UP000199673">
    <property type="component" value="Unassembled WGS sequence"/>
</dbReference>
<keyword evidence="1" id="KW-0378">Hydrolase</keyword>
<dbReference type="Pfam" id="PF20434">
    <property type="entry name" value="BD-FAE"/>
    <property type="match status" value="1"/>
</dbReference>
<dbReference type="OrthoDB" id="9777975at2"/>
<protein>
    <submittedName>
        <fullName evidence="4">Acetyl esterase/lipase</fullName>
    </submittedName>
</protein>
<dbReference type="InterPro" id="IPR049492">
    <property type="entry name" value="BD-FAE-like_dom"/>
</dbReference>
<dbReference type="InterPro" id="IPR050300">
    <property type="entry name" value="GDXG_lipolytic_enzyme"/>
</dbReference>